<accession>A0A8R1DQD4</accession>
<proteinExistence type="predicted"/>
<protein>
    <submittedName>
        <fullName evidence="2">Uncharacterized protein</fullName>
    </submittedName>
</protein>
<feature type="region of interest" description="Disordered" evidence="1">
    <location>
        <begin position="107"/>
        <end position="139"/>
    </location>
</feature>
<evidence type="ECO:0000313" key="3">
    <source>
        <dbReference type="Proteomes" id="UP000005237"/>
    </source>
</evidence>
<evidence type="ECO:0000256" key="1">
    <source>
        <dbReference type="SAM" id="MobiDB-lite"/>
    </source>
</evidence>
<name>A0A8R1DQD4_CAEJA</name>
<feature type="compositionally biased region" description="Pro residues" evidence="1">
    <location>
        <begin position="56"/>
        <end position="65"/>
    </location>
</feature>
<reference evidence="2" key="2">
    <citation type="submission" date="2022-06" db="UniProtKB">
        <authorList>
            <consortium name="EnsemblMetazoa"/>
        </authorList>
    </citation>
    <scope>IDENTIFICATION</scope>
    <source>
        <strain evidence="2">DF5081</strain>
    </source>
</reference>
<keyword evidence="3" id="KW-1185">Reference proteome</keyword>
<feature type="compositionally biased region" description="Polar residues" evidence="1">
    <location>
        <begin position="116"/>
        <end position="131"/>
    </location>
</feature>
<feature type="region of interest" description="Disordered" evidence="1">
    <location>
        <begin position="41"/>
        <end position="72"/>
    </location>
</feature>
<organism evidence="2 3">
    <name type="scientific">Caenorhabditis japonica</name>
    <dbReference type="NCBI Taxonomy" id="281687"/>
    <lineage>
        <taxon>Eukaryota</taxon>
        <taxon>Metazoa</taxon>
        <taxon>Ecdysozoa</taxon>
        <taxon>Nematoda</taxon>
        <taxon>Chromadorea</taxon>
        <taxon>Rhabditida</taxon>
        <taxon>Rhabditina</taxon>
        <taxon>Rhabditomorpha</taxon>
        <taxon>Rhabditoidea</taxon>
        <taxon>Rhabditidae</taxon>
        <taxon>Peloderinae</taxon>
        <taxon>Caenorhabditis</taxon>
    </lineage>
</organism>
<dbReference type="AlphaFoldDB" id="A0A8R1DQD4"/>
<evidence type="ECO:0000313" key="2">
    <source>
        <dbReference type="EnsemblMetazoa" id="CJA09267.1"/>
    </source>
</evidence>
<dbReference type="Proteomes" id="UP000005237">
    <property type="component" value="Unassembled WGS sequence"/>
</dbReference>
<dbReference type="EnsemblMetazoa" id="CJA09267.1">
    <property type="protein sequence ID" value="CJA09267.1"/>
    <property type="gene ID" value="WBGene00128471"/>
</dbReference>
<sequence>MAKEFGQGTKNHRMVQRYAVPVQHHDWQCAGDGNGAANRVGVGKWCPNSSSTPLQQQPPPPPPLPMTIFNRPQVFGGGFQQRLFWNQPQSFWASPAVGMPAPFWPFNQHVPPVPQTPQNQAPMDAQPSQGYSKRMRNGD</sequence>
<reference evidence="3" key="1">
    <citation type="submission" date="2010-08" db="EMBL/GenBank/DDBJ databases">
        <authorList>
            <consortium name="Caenorhabditis japonica Sequencing Consortium"/>
            <person name="Wilson R.K."/>
        </authorList>
    </citation>
    <scope>NUCLEOTIDE SEQUENCE [LARGE SCALE GENOMIC DNA]</scope>
    <source>
        <strain evidence="3">DF5081</strain>
    </source>
</reference>